<evidence type="ECO:0000313" key="3">
    <source>
        <dbReference type="Proteomes" id="UP000788262"/>
    </source>
</evidence>
<evidence type="ECO:0000259" key="1">
    <source>
        <dbReference type="Pfam" id="PF07727"/>
    </source>
</evidence>
<organism evidence="2 3">
    <name type="scientific">Streptomyces actuosus</name>
    <dbReference type="NCBI Taxonomy" id="1885"/>
    <lineage>
        <taxon>Bacteria</taxon>
        <taxon>Bacillati</taxon>
        <taxon>Actinomycetota</taxon>
        <taxon>Actinomycetes</taxon>
        <taxon>Kitasatosporales</taxon>
        <taxon>Streptomycetaceae</taxon>
        <taxon>Streptomyces</taxon>
    </lineage>
</organism>
<dbReference type="Proteomes" id="UP000788262">
    <property type="component" value="Unassembled WGS sequence"/>
</dbReference>
<comment type="caution">
    <text evidence="2">The sequence shown here is derived from an EMBL/GenBank/DDBJ whole genome shotgun (WGS) entry which is preliminary data.</text>
</comment>
<dbReference type="EMBL" id="JAFFZS010000162">
    <property type="protein sequence ID" value="MBN0049360.1"/>
    <property type="molecule type" value="Genomic_DNA"/>
</dbReference>
<dbReference type="Pfam" id="PF07727">
    <property type="entry name" value="RVT_2"/>
    <property type="match status" value="1"/>
</dbReference>
<name>A0ABS2W1S0_STRAS</name>
<feature type="domain" description="Reverse transcriptase Ty1/copia-type" evidence="1">
    <location>
        <begin position="17"/>
        <end position="67"/>
    </location>
</feature>
<accession>A0ABS2W1S0</accession>
<keyword evidence="3" id="KW-1185">Reference proteome</keyword>
<reference evidence="2 3" key="1">
    <citation type="submission" date="2021-02" db="EMBL/GenBank/DDBJ databases">
        <title>Whole genome sequencing of Streptomyces actuosus VRA1.</title>
        <authorList>
            <person name="Sen G."/>
            <person name="Sen A."/>
        </authorList>
    </citation>
    <scope>NUCLEOTIDE SEQUENCE [LARGE SCALE GENOMIC DNA]</scope>
    <source>
        <strain evidence="2 3">VRA1</strain>
    </source>
</reference>
<sequence length="69" mass="7940">DLDKPNCMEILEGLQDFDPDATEGMVLELRKSLYGLHQSANLWHQKITSFLMKIGFRPMMVDPSVFINN</sequence>
<protein>
    <recommendedName>
        <fullName evidence="1">Reverse transcriptase Ty1/copia-type domain-containing protein</fullName>
    </recommendedName>
</protein>
<gene>
    <name evidence="2" type="ORF">JS756_36030</name>
</gene>
<proteinExistence type="predicted"/>
<feature type="non-terminal residue" evidence="2">
    <location>
        <position position="1"/>
    </location>
</feature>
<evidence type="ECO:0000313" key="2">
    <source>
        <dbReference type="EMBL" id="MBN0049360.1"/>
    </source>
</evidence>
<dbReference type="InterPro" id="IPR013103">
    <property type="entry name" value="RVT_2"/>
</dbReference>